<keyword evidence="1" id="KW-1133">Transmembrane helix</keyword>
<dbReference type="EMBL" id="LAZR01027044">
    <property type="protein sequence ID" value="KKL66933.1"/>
    <property type="molecule type" value="Genomic_DNA"/>
</dbReference>
<keyword evidence="1" id="KW-0812">Transmembrane</keyword>
<evidence type="ECO:0008006" key="3">
    <source>
        <dbReference type="Google" id="ProtNLM"/>
    </source>
</evidence>
<feature type="transmembrane region" description="Helical" evidence="1">
    <location>
        <begin position="6"/>
        <end position="21"/>
    </location>
</feature>
<proteinExistence type="predicted"/>
<organism evidence="2">
    <name type="scientific">marine sediment metagenome</name>
    <dbReference type="NCBI Taxonomy" id="412755"/>
    <lineage>
        <taxon>unclassified sequences</taxon>
        <taxon>metagenomes</taxon>
        <taxon>ecological metagenomes</taxon>
    </lineage>
</organism>
<protein>
    <recommendedName>
        <fullName evidence="3">Membrane-bound metal-dependent hydrolase</fullName>
    </recommendedName>
</protein>
<gene>
    <name evidence="2" type="ORF">LCGC14_2140040</name>
</gene>
<name>A0A0F9DYL6_9ZZZZ</name>
<keyword evidence="1" id="KW-0472">Membrane</keyword>
<accession>A0A0F9DYL6</accession>
<reference evidence="2" key="1">
    <citation type="journal article" date="2015" name="Nature">
        <title>Complex archaea that bridge the gap between prokaryotes and eukaryotes.</title>
        <authorList>
            <person name="Spang A."/>
            <person name="Saw J.H."/>
            <person name="Jorgensen S.L."/>
            <person name="Zaremba-Niedzwiedzka K."/>
            <person name="Martijn J."/>
            <person name="Lind A.E."/>
            <person name="van Eijk R."/>
            <person name="Schleper C."/>
            <person name="Guy L."/>
            <person name="Ettema T.J."/>
        </authorList>
    </citation>
    <scope>NUCLEOTIDE SEQUENCE</scope>
</reference>
<feature type="transmembrane region" description="Helical" evidence="1">
    <location>
        <begin position="33"/>
        <end position="52"/>
    </location>
</feature>
<dbReference type="AlphaFoldDB" id="A0A0F9DYL6"/>
<evidence type="ECO:0000313" key="2">
    <source>
        <dbReference type="EMBL" id="KKL66933.1"/>
    </source>
</evidence>
<feature type="transmembrane region" description="Helical" evidence="1">
    <location>
        <begin position="58"/>
        <end position="78"/>
    </location>
</feature>
<comment type="caution">
    <text evidence="2">The sequence shown here is derived from an EMBL/GenBank/DDBJ whole genome shotgun (WGS) entry which is preliminary data.</text>
</comment>
<evidence type="ECO:0000256" key="1">
    <source>
        <dbReference type="SAM" id="Phobius"/>
    </source>
</evidence>
<sequence length="134" mass="15401">MLATELIDILFIIFWIFGIEEKPTKEKAAIAPFSHGLFMAVIWTIIASLFTLFISNDIYAMFIIGGLVFSHWILDFIASPMTYMYPNDTGRPIFFQNSRKIGLGLWRSKTAIIIGEYIVTLVGLIMYIIWLVLR</sequence>
<feature type="transmembrane region" description="Helical" evidence="1">
    <location>
        <begin position="110"/>
        <end position="133"/>
    </location>
</feature>